<feature type="domain" description="Alpha-glycerophosphate oxidase C-terminal" evidence="8">
    <location>
        <begin position="413"/>
        <end position="508"/>
    </location>
</feature>
<dbReference type="OrthoDB" id="9801699at2"/>
<evidence type="ECO:0000256" key="4">
    <source>
        <dbReference type="ARBA" id="ARBA00022798"/>
    </source>
</evidence>
<dbReference type="GO" id="GO:0006071">
    <property type="term" value="P:glycerol metabolic process"/>
    <property type="evidence" value="ECO:0007669"/>
    <property type="project" value="UniProtKB-KW"/>
</dbReference>
<evidence type="ECO:0000256" key="6">
    <source>
        <dbReference type="ARBA" id="ARBA00023002"/>
    </source>
</evidence>
<dbReference type="GO" id="GO:0004368">
    <property type="term" value="F:glycerol-3-phosphate dehydrogenase (quinone) activity"/>
    <property type="evidence" value="ECO:0007669"/>
    <property type="project" value="InterPro"/>
</dbReference>
<proteinExistence type="inferred from homology"/>
<name>A0A0P6XR15_9CHLR</name>
<dbReference type="GO" id="GO:0046168">
    <property type="term" value="P:glycerol-3-phosphate catabolic process"/>
    <property type="evidence" value="ECO:0007669"/>
    <property type="project" value="TreeGrafter"/>
</dbReference>
<evidence type="ECO:0008006" key="11">
    <source>
        <dbReference type="Google" id="ProtNLM"/>
    </source>
</evidence>
<dbReference type="PANTHER" id="PTHR11985">
    <property type="entry name" value="GLYCEROL-3-PHOSPHATE DEHYDROGENASE"/>
    <property type="match status" value="1"/>
</dbReference>
<dbReference type="EMBL" id="LGCL01000040">
    <property type="protein sequence ID" value="KPL72012.1"/>
    <property type="molecule type" value="Genomic_DNA"/>
</dbReference>
<evidence type="ECO:0000313" key="9">
    <source>
        <dbReference type="EMBL" id="KPL72012.1"/>
    </source>
</evidence>
<evidence type="ECO:0000259" key="8">
    <source>
        <dbReference type="Pfam" id="PF16901"/>
    </source>
</evidence>
<dbReference type="Proteomes" id="UP000050417">
    <property type="component" value="Unassembled WGS sequence"/>
</dbReference>
<gene>
    <name evidence="9" type="ORF">ADN00_16085</name>
</gene>
<sequence length="530" mass="59722">MWTTGWRDSIWGIIDQEWDVIIIGGGITGAGVLREAVNAGYKSLLLEANDFSFGTSSRSSKLIHGGFRYLRNKQYDVTRESVREREWLLKEAQNLVTPLNFILPDYKSSKTPRWQLLLGVTLYDLYGHKWDHEHLDALAVLEQVPFLNANRLSGAYRYGDAQMDDARMVVRILKEAVEDGGFALNYAKVTGLLRTRDGRVCGVTIKDRSEPKGREISARAKVVINAAGPWSDDIRSFIQKPPHLRKARGSHLIFPFSKFPLSYAITLAHPKDNRAMFAIPWEGTTLIGTTDLDHPAYLEKSQDEPCASPEEIEYIIEALHTTFPGLEISADDMISSFAGLRPIISTGKANPSDESRGHAVWEEEGLLTIAGGKYTTFRIMAAEVLNHARPFLPNAKPFPTRKRLIGEIPDSVDCGLDIESWAYLAGRYGFETLEICVCAQPGELDHIGLLPNRWAELRWAARSDGIIHLDDLLLRRVRIGMLLPNGALDMMDTIKKIIQPELEWNEARWQSEVNAYRAIWERSYSPHPLG</sequence>
<dbReference type="Pfam" id="PF01266">
    <property type="entry name" value="DAO"/>
    <property type="match status" value="1"/>
</dbReference>
<dbReference type="STRING" id="1134406.ADN00_16085"/>
<evidence type="ECO:0000256" key="1">
    <source>
        <dbReference type="ARBA" id="ARBA00001974"/>
    </source>
</evidence>
<dbReference type="PATRIC" id="fig|1134406.4.peg.3652"/>
<organism evidence="9 10">
    <name type="scientific">Ornatilinea apprima</name>
    <dbReference type="NCBI Taxonomy" id="1134406"/>
    <lineage>
        <taxon>Bacteria</taxon>
        <taxon>Bacillati</taxon>
        <taxon>Chloroflexota</taxon>
        <taxon>Anaerolineae</taxon>
        <taxon>Anaerolineales</taxon>
        <taxon>Anaerolineaceae</taxon>
        <taxon>Ornatilinea</taxon>
    </lineage>
</organism>
<reference evidence="9 10" key="1">
    <citation type="submission" date="2015-07" db="EMBL/GenBank/DDBJ databases">
        <title>Genome sequence of Ornatilinea apprima DSM 23815.</title>
        <authorList>
            <person name="Hemp J."/>
            <person name="Ward L.M."/>
            <person name="Pace L.A."/>
            <person name="Fischer W.W."/>
        </authorList>
    </citation>
    <scope>NUCLEOTIDE SEQUENCE [LARGE SCALE GENOMIC DNA]</scope>
    <source>
        <strain evidence="9 10">P3M-1</strain>
    </source>
</reference>
<comment type="caution">
    <text evidence="9">The sequence shown here is derived from an EMBL/GenBank/DDBJ whole genome shotgun (WGS) entry which is preliminary data.</text>
</comment>
<dbReference type="PANTHER" id="PTHR11985:SF35">
    <property type="entry name" value="ANAEROBIC GLYCEROL-3-PHOSPHATE DEHYDROGENASE SUBUNIT A"/>
    <property type="match status" value="1"/>
</dbReference>
<protein>
    <recommendedName>
        <fullName evidence="11">FAD-dependent oxidoreductase</fullName>
    </recommendedName>
</protein>
<dbReference type="Gene3D" id="3.30.9.10">
    <property type="entry name" value="D-Amino Acid Oxidase, subunit A, domain 2"/>
    <property type="match status" value="1"/>
</dbReference>
<accession>A0A0P6XR15</accession>
<dbReference type="PRINTS" id="PR01001">
    <property type="entry name" value="FADG3PDH"/>
</dbReference>
<feature type="domain" description="FAD dependent oxidoreductase" evidence="7">
    <location>
        <begin position="19"/>
        <end position="373"/>
    </location>
</feature>
<evidence type="ECO:0000313" key="10">
    <source>
        <dbReference type="Proteomes" id="UP000050417"/>
    </source>
</evidence>
<dbReference type="Gene3D" id="1.10.8.870">
    <property type="entry name" value="Alpha-glycerophosphate oxidase, cap domain"/>
    <property type="match status" value="1"/>
</dbReference>
<dbReference type="Pfam" id="PF16901">
    <property type="entry name" value="DAO_C"/>
    <property type="match status" value="1"/>
</dbReference>
<evidence type="ECO:0000256" key="5">
    <source>
        <dbReference type="ARBA" id="ARBA00022827"/>
    </source>
</evidence>
<dbReference type="InterPro" id="IPR036188">
    <property type="entry name" value="FAD/NAD-bd_sf"/>
</dbReference>
<dbReference type="InterPro" id="IPR006076">
    <property type="entry name" value="FAD-dep_OxRdtase"/>
</dbReference>
<evidence type="ECO:0000256" key="3">
    <source>
        <dbReference type="ARBA" id="ARBA00022630"/>
    </source>
</evidence>
<keyword evidence="3" id="KW-0285">Flavoprotein</keyword>
<dbReference type="RefSeq" id="WP_075064062.1">
    <property type="nucleotide sequence ID" value="NZ_LGCL01000040.1"/>
</dbReference>
<dbReference type="InterPro" id="IPR038299">
    <property type="entry name" value="DAO_C_sf"/>
</dbReference>
<dbReference type="InterPro" id="IPR031656">
    <property type="entry name" value="DAO_C"/>
</dbReference>
<dbReference type="AlphaFoldDB" id="A0A0P6XR15"/>
<keyword evidence="10" id="KW-1185">Reference proteome</keyword>
<evidence type="ECO:0000259" key="7">
    <source>
        <dbReference type="Pfam" id="PF01266"/>
    </source>
</evidence>
<dbReference type="InterPro" id="IPR000447">
    <property type="entry name" value="G3P_DH_FAD-dep"/>
</dbReference>
<comment type="cofactor">
    <cofactor evidence="1">
        <name>FAD</name>
        <dbReference type="ChEBI" id="CHEBI:57692"/>
    </cofactor>
</comment>
<keyword evidence="5" id="KW-0274">FAD</keyword>
<comment type="similarity">
    <text evidence="2">Belongs to the FAD-dependent glycerol-3-phosphate dehydrogenase family.</text>
</comment>
<dbReference type="Gene3D" id="3.50.50.60">
    <property type="entry name" value="FAD/NAD(P)-binding domain"/>
    <property type="match status" value="1"/>
</dbReference>
<dbReference type="SUPFAM" id="SSF51905">
    <property type="entry name" value="FAD/NAD(P)-binding domain"/>
    <property type="match status" value="1"/>
</dbReference>
<keyword evidence="4" id="KW-0319">Glycerol metabolism</keyword>
<keyword evidence="6" id="KW-0560">Oxidoreductase</keyword>
<evidence type="ECO:0000256" key="2">
    <source>
        <dbReference type="ARBA" id="ARBA00007330"/>
    </source>
</evidence>